<accession>A0A6G4XQE1</accession>
<dbReference type="AlphaFoldDB" id="A0A6G4XQE1"/>
<dbReference type="GO" id="GO:0008233">
    <property type="term" value="F:peptidase activity"/>
    <property type="evidence" value="ECO:0007669"/>
    <property type="project" value="InterPro"/>
</dbReference>
<dbReference type="InterPro" id="IPR003709">
    <property type="entry name" value="VanY-like_core_dom"/>
</dbReference>
<evidence type="ECO:0000259" key="2">
    <source>
        <dbReference type="Pfam" id="PF02557"/>
    </source>
</evidence>
<gene>
    <name evidence="3" type="ORF">G6045_29725</name>
</gene>
<dbReference type="InterPro" id="IPR052179">
    <property type="entry name" value="DD-CPase-like"/>
</dbReference>
<feature type="compositionally biased region" description="Low complexity" evidence="1">
    <location>
        <begin position="25"/>
        <end position="54"/>
    </location>
</feature>
<feature type="region of interest" description="Disordered" evidence="1">
    <location>
        <begin position="25"/>
        <end position="62"/>
    </location>
</feature>
<dbReference type="Gene3D" id="3.30.1380.10">
    <property type="match status" value="1"/>
</dbReference>
<organism evidence="3 4">
    <name type="scientific">Streptomyces mesophilus</name>
    <dbReference type="NCBI Taxonomy" id="1775132"/>
    <lineage>
        <taxon>Bacteria</taxon>
        <taxon>Bacillati</taxon>
        <taxon>Actinomycetota</taxon>
        <taxon>Actinomycetes</taxon>
        <taxon>Kitasatosporales</taxon>
        <taxon>Streptomycetaceae</taxon>
        <taxon>Streptomyces</taxon>
    </lineage>
</organism>
<sequence>MAVAVAVAVAGATLTGVAGCQSSGASSSFSSVSPSPTASPATTEPATTEPATAEADGRVPDGTTVFDDHIPAVANLDPELLAALRRAATDAGITMSVNSGWRSADYQDDLLRKAVAQYGSEEEAARWVATAQTSPHVSGEAVDLGPNAAQAWLSRHGAVYGLCQTYRNEPWHYELRPEAVRAGCPVMYADPTEDPRMR</sequence>
<dbReference type="InterPro" id="IPR009045">
    <property type="entry name" value="Zn_M74/Hedgehog-like"/>
</dbReference>
<dbReference type="PANTHER" id="PTHR34385:SF1">
    <property type="entry name" value="PEPTIDOGLYCAN L-ALANYL-D-GLUTAMATE ENDOPEPTIDASE CWLK"/>
    <property type="match status" value="1"/>
</dbReference>
<reference evidence="3 4" key="1">
    <citation type="submission" date="2020-02" db="EMBL/GenBank/DDBJ databases">
        <title>Whole-genome analyses of novel actinobacteria.</title>
        <authorList>
            <person name="Sahin N."/>
            <person name="Tokatli A."/>
        </authorList>
    </citation>
    <scope>NUCLEOTIDE SEQUENCE [LARGE SCALE GENOMIC DNA]</scope>
    <source>
        <strain evidence="3 4">YC504</strain>
    </source>
</reference>
<keyword evidence="4" id="KW-1185">Reference proteome</keyword>
<dbReference type="GO" id="GO:0006508">
    <property type="term" value="P:proteolysis"/>
    <property type="evidence" value="ECO:0007669"/>
    <property type="project" value="InterPro"/>
</dbReference>
<comment type="caution">
    <text evidence="3">The sequence shown here is derived from an EMBL/GenBank/DDBJ whole genome shotgun (WGS) entry which is preliminary data.</text>
</comment>
<dbReference type="Proteomes" id="UP000481109">
    <property type="component" value="Unassembled WGS sequence"/>
</dbReference>
<proteinExistence type="predicted"/>
<evidence type="ECO:0000313" key="4">
    <source>
        <dbReference type="Proteomes" id="UP000481109"/>
    </source>
</evidence>
<protein>
    <submittedName>
        <fullName evidence="3">M15 family metallopeptidase</fullName>
    </submittedName>
</protein>
<evidence type="ECO:0000313" key="3">
    <source>
        <dbReference type="EMBL" id="NGO79806.1"/>
    </source>
</evidence>
<evidence type="ECO:0000256" key="1">
    <source>
        <dbReference type="SAM" id="MobiDB-lite"/>
    </source>
</evidence>
<dbReference type="PANTHER" id="PTHR34385">
    <property type="entry name" value="D-ALANYL-D-ALANINE CARBOXYPEPTIDASE"/>
    <property type="match status" value="1"/>
</dbReference>
<dbReference type="SUPFAM" id="SSF55166">
    <property type="entry name" value="Hedgehog/DD-peptidase"/>
    <property type="match status" value="1"/>
</dbReference>
<feature type="domain" description="D-alanyl-D-alanine carboxypeptidase-like core" evidence="2">
    <location>
        <begin position="81"/>
        <end position="173"/>
    </location>
</feature>
<dbReference type="CDD" id="cd14846">
    <property type="entry name" value="Peptidase_M15_like"/>
    <property type="match status" value="1"/>
</dbReference>
<dbReference type="Pfam" id="PF02557">
    <property type="entry name" value="VanY"/>
    <property type="match status" value="1"/>
</dbReference>
<dbReference type="EMBL" id="JAAKZW010000172">
    <property type="protein sequence ID" value="NGO79806.1"/>
    <property type="molecule type" value="Genomic_DNA"/>
</dbReference>
<name>A0A6G4XQE1_9ACTN</name>